<gene>
    <name evidence="3" type="ORF">BR63_02985</name>
</gene>
<dbReference type="OrthoDB" id="9804380at2"/>
<proteinExistence type="predicted"/>
<dbReference type="AlphaFoldDB" id="A0A7G6DZW1"/>
<protein>
    <submittedName>
        <fullName evidence="3">DUF87 domain-containing protein</fullName>
    </submittedName>
</protein>
<dbReference type="PANTHER" id="PTHR30121:SF6">
    <property type="entry name" value="SLR6007 PROTEIN"/>
    <property type="match status" value="1"/>
</dbReference>
<dbReference type="Gene3D" id="1.10.8.730">
    <property type="match status" value="1"/>
</dbReference>
<evidence type="ECO:0000313" key="3">
    <source>
        <dbReference type="EMBL" id="QNB45365.1"/>
    </source>
</evidence>
<evidence type="ECO:0000313" key="4">
    <source>
        <dbReference type="Proteomes" id="UP000515847"/>
    </source>
</evidence>
<dbReference type="InterPro" id="IPR002789">
    <property type="entry name" value="HerA_central"/>
</dbReference>
<dbReference type="RefSeq" id="WP_051966290.1">
    <property type="nucleotide sequence ID" value="NZ_CP045798.1"/>
</dbReference>
<feature type="region of interest" description="Disordered" evidence="1">
    <location>
        <begin position="1"/>
        <end position="28"/>
    </location>
</feature>
<keyword evidence="4" id="KW-1185">Reference proteome</keyword>
<dbReference type="SUPFAM" id="SSF52540">
    <property type="entry name" value="P-loop containing nucleoside triphosphate hydrolases"/>
    <property type="match status" value="1"/>
</dbReference>
<sequence>MAFNIFKKHKEPEQANKKTIKAGKNNKTGLYEGKPEPVDFIAPSIAKELLPADRAEGYTVGDYMVEIGGTAVPCRYYRSFFAEIMSGNTWGGMLDDLGRGNFGDGDVDIAIHVRPASSDMELQELSRRLRGLMSDLAFEGDPSKIDAIRDEIEDIKTRQKKLRMEIERSFKTTIQVIASGTELKSFKMYCNALVKRFAGKSIYLRPADGKQLEALRGILPIVPPQPVTGEHGITLESSNLADLFPFAQGGISHKTGIILGLDGLGRPVYFDQWHPSLPNQHMIILGRSGAGKTYTTQIIMHRSMHIGRTVAVLDWKGEHKDFFLLNDLPYIEFHEHSQDRINPYDVEVTQDVDGIRFIDIESVANNVQALVFKMISTYDREILTGRVKVFIGEAIRQQYEEAGITKDPRSIYLRTVTDGKISTNKKKPMPELGGLYLKMAASEHEEVRKAAEMLKPFTRHGSSPSYAIFDGQSTVELKGYPGYGFALNRLDKDVMRPIGLSAIAIWLNENFAKSDVSQEKIIVIEECQNIFDDPDVGGPFAETAYREYRATNTGVCAVTQGLEVLSRTNAGIAAVKNSPIKIIGKQESFDIEAIQGKLNLSEGEAAFLLGAKTGQLILKVEDESDIVLTKASDYEHMMFTTNPNDPAYYKRKELLKKKYGEKGEEGGNER</sequence>
<feature type="domain" description="Helicase HerA central" evidence="2">
    <location>
        <begin position="275"/>
        <end position="366"/>
    </location>
</feature>
<dbReference type="InterPro" id="IPR027417">
    <property type="entry name" value="P-loop_NTPase"/>
</dbReference>
<dbReference type="PANTHER" id="PTHR30121">
    <property type="entry name" value="UNCHARACTERIZED PROTEIN YJGR-RELATED"/>
    <property type="match status" value="1"/>
</dbReference>
<dbReference type="Pfam" id="PF01935">
    <property type="entry name" value="DUF87"/>
    <property type="match status" value="1"/>
</dbReference>
<dbReference type="EMBL" id="CP045798">
    <property type="protein sequence ID" value="QNB45365.1"/>
    <property type="molecule type" value="Genomic_DNA"/>
</dbReference>
<name>A0A7G6DZW1_THEFR</name>
<evidence type="ECO:0000259" key="2">
    <source>
        <dbReference type="Pfam" id="PF01935"/>
    </source>
</evidence>
<accession>A0A7G6DZW1</accession>
<dbReference type="KEGG" id="tfr:BR63_02985"/>
<evidence type="ECO:0000256" key="1">
    <source>
        <dbReference type="SAM" id="MobiDB-lite"/>
    </source>
</evidence>
<dbReference type="InterPro" id="IPR051162">
    <property type="entry name" value="T4SS_component"/>
</dbReference>
<organism evidence="3 4">
    <name type="scientific">Thermanaerosceptrum fracticalcis</name>
    <dbReference type="NCBI Taxonomy" id="1712410"/>
    <lineage>
        <taxon>Bacteria</taxon>
        <taxon>Bacillati</taxon>
        <taxon>Bacillota</taxon>
        <taxon>Clostridia</taxon>
        <taxon>Eubacteriales</taxon>
        <taxon>Peptococcaceae</taxon>
        <taxon>Thermanaerosceptrum</taxon>
    </lineage>
</organism>
<dbReference type="Proteomes" id="UP000515847">
    <property type="component" value="Chromosome"/>
</dbReference>
<dbReference type="Gene3D" id="3.40.50.300">
    <property type="entry name" value="P-loop containing nucleotide triphosphate hydrolases"/>
    <property type="match status" value="1"/>
</dbReference>
<reference evidence="3 4" key="1">
    <citation type="journal article" date="2019" name="Front. Microbiol.">
        <title>Thermoanaerosceptrum fracticalcis gen. nov. sp. nov., a Novel Fumarate-Fermenting Microorganism From a Deep Fractured Carbonate Aquifer of the US Great Basin.</title>
        <authorList>
            <person name="Hamilton-Brehm S.D."/>
            <person name="Stewart L.E."/>
            <person name="Zavarin M."/>
            <person name="Caldwell M."/>
            <person name="Lawson P.A."/>
            <person name="Onstott T.C."/>
            <person name="Grzymski J."/>
            <person name="Neveux I."/>
            <person name="Lollar B.S."/>
            <person name="Russell C.E."/>
            <person name="Moser D.P."/>
        </authorList>
    </citation>
    <scope>NUCLEOTIDE SEQUENCE [LARGE SCALE GENOMIC DNA]</scope>
    <source>
        <strain evidence="3 4">DRI-13</strain>
    </source>
</reference>